<feature type="domain" description="Carboxylesterase type B" evidence="4">
    <location>
        <begin position="48"/>
        <end position="504"/>
    </location>
</feature>
<sequence length="538" mass="57162">MTTPLRPSQLLTTPAIALSLLLFAPPAAAATSFPASLAGSDRGDTGAAVRTKEGVLRGVVKEGYRVFNGVRYAAPPTRWGRPRPVESWKGTRSAVKTGADCAQPAVFWRPGQPSSTAEDCLFMNVYTPRKATGKRPVLVFFHGGGGINGAATDVEPVRMAQWGDSVVVTVNYRLGVLGGLDLPALDAETAGGTSGGNYANLDKVQALRYVRRNIAAFGGDPGRVTIAGQSAGAGAVCWLLASPSAAGLFSAAVVQSAGACGNAPTREESHTAGLRFAEAAGCSDPNTALACLRGKSVADLLKVQAAQGTRAGTVAGGGDLPLPPKDAFATGRFNRVPVIFGNVRNEARAFVYESNDMIGQPVTPATYISQIRSTYGDRAQRILAEYPLSDYPGPGLARAKVQTDDRVCTALPFSRSISRYAPTWTYEFRDETAPLRPYMTVPSSFPIGSGHTSEVPYLWQSEIMGKLSEPQLRLSRTMIGYWSRLAESGSPRARWLNQWPRYGSGSGEKRLAFLPGGRTQVVTGADYVAEHHCGMWLS</sequence>
<dbReference type="InterPro" id="IPR002018">
    <property type="entry name" value="CarbesteraseB"/>
</dbReference>
<dbReference type="EC" id="3.1.1.-" evidence="3"/>
<dbReference type="PROSITE" id="PS00122">
    <property type="entry name" value="CARBOXYLESTERASE_B_1"/>
    <property type="match status" value="1"/>
</dbReference>
<comment type="caution">
    <text evidence="5">The sequence shown here is derived from an EMBL/GenBank/DDBJ whole genome shotgun (WGS) entry which is preliminary data.</text>
</comment>
<reference evidence="5" key="1">
    <citation type="submission" date="2019-12" db="EMBL/GenBank/DDBJ databases">
        <title>Actinomadura physcomitrii sp. nov., a novel actinomycete isolated from moss [Physcomitrium sphaericum (Ludw) Fuernr].</title>
        <authorList>
            <person name="Zhuang X."/>
        </authorList>
    </citation>
    <scope>NUCLEOTIDE SEQUENCE [LARGE SCALE GENOMIC DNA]</scope>
    <source>
        <strain evidence="5">LD22</strain>
    </source>
</reference>
<comment type="similarity">
    <text evidence="1 3">Belongs to the type-B carboxylesterase/lipase family.</text>
</comment>
<evidence type="ECO:0000256" key="3">
    <source>
        <dbReference type="RuleBase" id="RU361235"/>
    </source>
</evidence>
<dbReference type="Pfam" id="PF00135">
    <property type="entry name" value="COesterase"/>
    <property type="match status" value="1"/>
</dbReference>
<dbReference type="InterPro" id="IPR029058">
    <property type="entry name" value="AB_hydrolase_fold"/>
</dbReference>
<dbReference type="SUPFAM" id="SSF53474">
    <property type="entry name" value="alpha/beta-Hydrolases"/>
    <property type="match status" value="1"/>
</dbReference>
<keyword evidence="3" id="KW-0732">Signal</keyword>
<dbReference type="GO" id="GO:0016787">
    <property type="term" value="F:hydrolase activity"/>
    <property type="evidence" value="ECO:0007669"/>
    <property type="project" value="UniProtKB-KW"/>
</dbReference>
<evidence type="ECO:0000256" key="2">
    <source>
        <dbReference type="ARBA" id="ARBA00022801"/>
    </source>
</evidence>
<feature type="chain" id="PRO_5026375956" description="Carboxylic ester hydrolase" evidence="3">
    <location>
        <begin position="30"/>
        <end position="538"/>
    </location>
</feature>
<dbReference type="AlphaFoldDB" id="A0A6I4MKQ9"/>
<accession>A0A6I4MKQ9</accession>
<protein>
    <recommendedName>
        <fullName evidence="3">Carboxylic ester hydrolase</fullName>
        <ecNumber evidence="3">3.1.1.-</ecNumber>
    </recommendedName>
</protein>
<keyword evidence="2 3" id="KW-0378">Hydrolase</keyword>
<proteinExistence type="inferred from homology"/>
<dbReference type="InterPro" id="IPR019826">
    <property type="entry name" value="Carboxylesterase_B_AS"/>
</dbReference>
<gene>
    <name evidence="5" type="ORF">F8568_031265</name>
</gene>
<dbReference type="Proteomes" id="UP000462055">
    <property type="component" value="Unassembled WGS sequence"/>
</dbReference>
<evidence type="ECO:0000313" key="6">
    <source>
        <dbReference type="Proteomes" id="UP000462055"/>
    </source>
</evidence>
<name>A0A6I4MKQ9_9ACTN</name>
<feature type="signal peptide" evidence="3">
    <location>
        <begin position="1"/>
        <end position="29"/>
    </location>
</feature>
<dbReference type="InterPro" id="IPR050309">
    <property type="entry name" value="Type-B_Carboxylest/Lipase"/>
</dbReference>
<dbReference type="RefSeq" id="WP_151597269.1">
    <property type="nucleotide sequence ID" value="NZ_WBMS02000030.1"/>
</dbReference>
<dbReference type="PANTHER" id="PTHR11559">
    <property type="entry name" value="CARBOXYLESTERASE"/>
    <property type="match status" value="1"/>
</dbReference>
<organism evidence="5 6">
    <name type="scientific">Actinomadura physcomitrii</name>
    <dbReference type="NCBI Taxonomy" id="2650748"/>
    <lineage>
        <taxon>Bacteria</taxon>
        <taxon>Bacillati</taxon>
        <taxon>Actinomycetota</taxon>
        <taxon>Actinomycetes</taxon>
        <taxon>Streptosporangiales</taxon>
        <taxon>Thermomonosporaceae</taxon>
        <taxon>Actinomadura</taxon>
    </lineage>
</organism>
<keyword evidence="6" id="KW-1185">Reference proteome</keyword>
<evidence type="ECO:0000313" key="5">
    <source>
        <dbReference type="EMBL" id="MWA04774.1"/>
    </source>
</evidence>
<evidence type="ECO:0000256" key="1">
    <source>
        <dbReference type="ARBA" id="ARBA00005964"/>
    </source>
</evidence>
<dbReference type="Gene3D" id="3.40.50.1820">
    <property type="entry name" value="alpha/beta hydrolase"/>
    <property type="match status" value="1"/>
</dbReference>
<evidence type="ECO:0000259" key="4">
    <source>
        <dbReference type="Pfam" id="PF00135"/>
    </source>
</evidence>
<dbReference type="EMBL" id="WBMS02000030">
    <property type="protein sequence ID" value="MWA04774.1"/>
    <property type="molecule type" value="Genomic_DNA"/>
</dbReference>